<dbReference type="Pfam" id="PF00563">
    <property type="entry name" value="EAL"/>
    <property type="match status" value="1"/>
</dbReference>
<dbReference type="PROSITE" id="PS50885">
    <property type="entry name" value="HAMP"/>
    <property type="match status" value="1"/>
</dbReference>
<dbReference type="InterPro" id="IPR029787">
    <property type="entry name" value="Nucleotide_cyclase"/>
</dbReference>
<dbReference type="NCBIfam" id="TIGR00254">
    <property type="entry name" value="GGDEF"/>
    <property type="match status" value="1"/>
</dbReference>
<dbReference type="CDD" id="cd01949">
    <property type="entry name" value="GGDEF"/>
    <property type="match status" value="1"/>
</dbReference>
<dbReference type="OrthoDB" id="9790732at2"/>
<dbReference type="InterPro" id="IPR035919">
    <property type="entry name" value="EAL_sf"/>
</dbReference>
<dbReference type="Gene3D" id="3.30.450.290">
    <property type="match status" value="1"/>
</dbReference>
<dbReference type="SMART" id="SM00052">
    <property type="entry name" value="EAL"/>
    <property type="match status" value="1"/>
</dbReference>
<dbReference type="Gene3D" id="6.10.340.10">
    <property type="match status" value="1"/>
</dbReference>
<dbReference type="InterPro" id="IPR001633">
    <property type="entry name" value="EAL_dom"/>
</dbReference>
<dbReference type="PANTHER" id="PTHR33121">
    <property type="entry name" value="CYCLIC DI-GMP PHOSPHODIESTERASE PDEF"/>
    <property type="match status" value="1"/>
</dbReference>
<gene>
    <name evidence="5" type="ORF">SAMN05216234_1054</name>
</gene>
<dbReference type="InterPro" id="IPR050706">
    <property type="entry name" value="Cyclic-di-GMP_PDE-like"/>
</dbReference>
<dbReference type="PANTHER" id="PTHR33121:SF79">
    <property type="entry name" value="CYCLIC DI-GMP PHOSPHODIESTERASE PDED-RELATED"/>
    <property type="match status" value="1"/>
</dbReference>
<dbReference type="Proteomes" id="UP000199227">
    <property type="component" value="Unassembled WGS sequence"/>
</dbReference>
<proteinExistence type="predicted"/>
<dbReference type="GO" id="GO:0007165">
    <property type="term" value="P:signal transduction"/>
    <property type="evidence" value="ECO:0007669"/>
    <property type="project" value="InterPro"/>
</dbReference>
<dbReference type="Pfam" id="PF00990">
    <property type="entry name" value="GGDEF"/>
    <property type="match status" value="1"/>
</dbReference>
<organism evidence="5 6">
    <name type="scientific">Hydrogenimonas thermophila</name>
    <dbReference type="NCBI Taxonomy" id="223786"/>
    <lineage>
        <taxon>Bacteria</taxon>
        <taxon>Pseudomonadati</taxon>
        <taxon>Campylobacterota</taxon>
        <taxon>Epsilonproteobacteria</taxon>
        <taxon>Campylobacterales</taxon>
        <taxon>Hydrogenimonadaceae</taxon>
        <taxon>Hydrogenimonas</taxon>
    </lineage>
</organism>
<reference evidence="5 6" key="1">
    <citation type="submission" date="2016-10" db="EMBL/GenBank/DDBJ databases">
        <authorList>
            <person name="de Groot N.N."/>
        </authorList>
    </citation>
    <scope>NUCLEOTIDE SEQUENCE [LARGE SCALE GENOMIC DNA]</scope>
    <source>
        <strain evidence="5 6">EP1-55-1</strain>
    </source>
</reference>
<dbReference type="RefSeq" id="WP_092910923.1">
    <property type="nucleotide sequence ID" value="NZ_CP136592.1"/>
</dbReference>
<keyword evidence="6" id="KW-1185">Reference proteome</keyword>
<dbReference type="Gene3D" id="3.30.70.270">
    <property type="match status" value="1"/>
</dbReference>
<dbReference type="SUPFAM" id="SSF55073">
    <property type="entry name" value="Nucleotide cyclase"/>
    <property type="match status" value="1"/>
</dbReference>
<protein>
    <submittedName>
        <fullName evidence="5">Diguanylate cyclase (GGDEF) domain-containing protein</fullName>
    </submittedName>
</protein>
<dbReference type="GO" id="GO:0016020">
    <property type="term" value="C:membrane"/>
    <property type="evidence" value="ECO:0007669"/>
    <property type="project" value="InterPro"/>
</dbReference>
<dbReference type="STRING" id="223786.SAMN05216234_1054"/>
<dbReference type="PROSITE" id="PS50883">
    <property type="entry name" value="EAL"/>
    <property type="match status" value="1"/>
</dbReference>
<dbReference type="InterPro" id="IPR043128">
    <property type="entry name" value="Rev_trsase/Diguanyl_cyclase"/>
</dbReference>
<feature type="domain" description="EAL" evidence="2">
    <location>
        <begin position="421"/>
        <end position="661"/>
    </location>
</feature>
<evidence type="ECO:0000313" key="6">
    <source>
        <dbReference type="Proteomes" id="UP000199227"/>
    </source>
</evidence>
<keyword evidence="1" id="KW-0812">Transmembrane</keyword>
<dbReference type="InterPro" id="IPR000160">
    <property type="entry name" value="GGDEF_dom"/>
</dbReference>
<sequence length="661" mass="76850">MNEFLSNKKLALRIIIFLLFLSLFAGILFSLLIKEIALTNLAQNDAKQRSEFIFEIMMVKMQEGWGKKDLEKIINRLNRMHKGLTIKSYRSRKVAEIFGEYKDEKRVVESDSLIKKAMNGEEVFYINNDGSEVRFIYPIKVKKECISCHYNTKIGDVNGVLDIKFSSDDISIPLNQMITYFLIFLLIFIIIIFAVFYYVITKKMVDPITRFTQKMEQIAQSNKIDQNITIDSKILEIRKMVAVFNHLISRIRFYYDKSIKNSYTDTLTGLPNFMALRDYLKDIDSPTAVLFNIDRLKDLNDFYGYEVGDFVICSLAERIVESIDESGKVFRLGGDEIVWIKEGDIDLFELLELLEKINYEPIDYEGGEIYISVHCGIGKGKKRLIEKASIALQLAKDNNRPIEFMSDKDENEGKNELYRDRLEWTKKLKEAFEDDRILTYFQPILEVGLDKPRKFETLVRIKGEDGTIYSPGEFMSAAKHSRLYLKMTRTIVLKAMTYMREKPYEFSLNLSMEDIADLPTKNYILELLKSFPEPNRVIFEILETEEIDEFDLISEFIKEAKEIGAKIAIDDFGSGYSNYNYVIRLNIDYIKIDSSLIRNISKDKNSKVVVESIVWTAHQLGLKTIAEYVDSKEIMEEVKNMGIDFIQGYYIGKPMENIESI</sequence>
<evidence type="ECO:0000259" key="4">
    <source>
        <dbReference type="PROSITE" id="PS50887"/>
    </source>
</evidence>
<feature type="domain" description="GGDEF" evidence="4">
    <location>
        <begin position="284"/>
        <end position="422"/>
    </location>
</feature>
<dbReference type="AlphaFoldDB" id="A0A1I5M571"/>
<accession>A0A1I5M571</accession>
<dbReference type="PROSITE" id="PS50887">
    <property type="entry name" value="GGDEF"/>
    <property type="match status" value="1"/>
</dbReference>
<dbReference type="EMBL" id="FOXB01000005">
    <property type="protein sequence ID" value="SFP04467.1"/>
    <property type="molecule type" value="Genomic_DNA"/>
</dbReference>
<dbReference type="InterPro" id="IPR003660">
    <property type="entry name" value="HAMP_dom"/>
</dbReference>
<dbReference type="Gene3D" id="3.20.20.450">
    <property type="entry name" value="EAL domain"/>
    <property type="match status" value="1"/>
</dbReference>
<name>A0A1I5M571_9BACT</name>
<evidence type="ECO:0000259" key="3">
    <source>
        <dbReference type="PROSITE" id="PS50885"/>
    </source>
</evidence>
<dbReference type="GO" id="GO:0071111">
    <property type="term" value="F:cyclic-guanylate-specific phosphodiesterase activity"/>
    <property type="evidence" value="ECO:0007669"/>
    <property type="project" value="InterPro"/>
</dbReference>
<evidence type="ECO:0000259" key="2">
    <source>
        <dbReference type="PROSITE" id="PS50883"/>
    </source>
</evidence>
<feature type="transmembrane region" description="Helical" evidence="1">
    <location>
        <begin position="177"/>
        <end position="200"/>
    </location>
</feature>
<evidence type="ECO:0000313" key="5">
    <source>
        <dbReference type="EMBL" id="SFP04467.1"/>
    </source>
</evidence>
<feature type="domain" description="HAMP" evidence="3">
    <location>
        <begin position="202"/>
        <end position="256"/>
    </location>
</feature>
<dbReference type="SUPFAM" id="SSF141868">
    <property type="entry name" value="EAL domain-like"/>
    <property type="match status" value="1"/>
</dbReference>
<dbReference type="SMART" id="SM00267">
    <property type="entry name" value="GGDEF"/>
    <property type="match status" value="1"/>
</dbReference>
<keyword evidence="1" id="KW-0472">Membrane</keyword>
<evidence type="ECO:0000256" key="1">
    <source>
        <dbReference type="SAM" id="Phobius"/>
    </source>
</evidence>
<feature type="transmembrane region" description="Helical" evidence="1">
    <location>
        <begin position="12"/>
        <end position="33"/>
    </location>
</feature>
<dbReference type="CDD" id="cd01948">
    <property type="entry name" value="EAL"/>
    <property type="match status" value="1"/>
</dbReference>
<keyword evidence="1" id="KW-1133">Transmembrane helix</keyword>